<proteinExistence type="predicted"/>
<evidence type="ECO:0000313" key="2">
    <source>
        <dbReference type="EMBL" id="ASV73644.1"/>
    </source>
</evidence>
<dbReference type="EMBL" id="CP018477">
    <property type="protein sequence ID" value="ASV73644.1"/>
    <property type="molecule type" value="Genomic_DNA"/>
</dbReference>
<protein>
    <submittedName>
        <fullName evidence="2">Primosomal protein N' (Replication factor Y) -superfamily II helicase</fullName>
    </submittedName>
</protein>
<evidence type="ECO:0000256" key="1">
    <source>
        <dbReference type="SAM" id="Phobius"/>
    </source>
</evidence>
<sequence>MQYDTHCSDHTIYQVAPEIFSAMLAKRCPVCASVLDEEDLFCPNCGREAPVSTGEQGAPRTQALVFKNRFTCAGCGAAMSYDASARALRCPFCGSVELRPQPDGQTVLPSKVVPFAINREKALQILRVQMKSGFFLPTDLAQEAAITQIVPVFVPFWCFSAETHTYWTADTNQVPLTARGNWRPLFGELRNSYESILIPASSVLTYEETRGLGGYDFSRAVPANAVDLENVTVEQFRVPRKYARPLAQRMIEELETAESIRRYIPGTARNVHVNVKVSKLAGEPVLLPVWILAYRYRGRVYRFVINGQSGCPFGQLPLSPWKIALACLIVGAVILGIVALLSAVLQ</sequence>
<keyword evidence="2" id="KW-0378">Hydrolase</keyword>
<name>A0A286RCF6_9BACT</name>
<dbReference type="GO" id="GO:0004386">
    <property type="term" value="F:helicase activity"/>
    <property type="evidence" value="ECO:0007669"/>
    <property type="project" value="UniProtKB-KW"/>
</dbReference>
<keyword evidence="1" id="KW-1133">Transmembrane helix</keyword>
<dbReference type="Proteomes" id="UP000215086">
    <property type="component" value="Chromosome"/>
</dbReference>
<dbReference type="AlphaFoldDB" id="A0A286RCF6"/>
<keyword evidence="1" id="KW-0812">Transmembrane</keyword>
<gene>
    <name evidence="2" type="ORF">THTE_1042</name>
</gene>
<keyword evidence="2" id="KW-0347">Helicase</keyword>
<organism evidence="2 3">
    <name type="scientific">Thermogutta terrifontis</name>
    <dbReference type="NCBI Taxonomy" id="1331910"/>
    <lineage>
        <taxon>Bacteria</taxon>
        <taxon>Pseudomonadati</taxon>
        <taxon>Planctomycetota</taxon>
        <taxon>Planctomycetia</taxon>
        <taxon>Pirellulales</taxon>
        <taxon>Thermoguttaceae</taxon>
        <taxon>Thermogutta</taxon>
    </lineage>
</organism>
<feature type="transmembrane region" description="Helical" evidence="1">
    <location>
        <begin position="323"/>
        <end position="345"/>
    </location>
</feature>
<dbReference type="KEGG" id="ttf:THTE_1042"/>
<keyword evidence="2" id="KW-0067">ATP-binding</keyword>
<evidence type="ECO:0000313" key="3">
    <source>
        <dbReference type="Proteomes" id="UP000215086"/>
    </source>
</evidence>
<keyword evidence="1" id="KW-0472">Membrane</keyword>
<reference evidence="2 3" key="1">
    <citation type="journal article" name="Front. Microbiol.">
        <title>Sugar Metabolism of the First Thermophilic Planctomycete Thermogutta terrifontis: Comparative Genomic and Transcriptomic Approaches.</title>
        <authorList>
            <person name="Elcheninov A.G."/>
            <person name="Menzel P."/>
            <person name="Gudbergsdottir S.R."/>
            <person name="Slesarev A.I."/>
            <person name="Kadnikov V.V."/>
            <person name="Krogh A."/>
            <person name="Bonch-Osmolovskaya E.A."/>
            <person name="Peng X."/>
            <person name="Kublanov I.V."/>
        </authorList>
    </citation>
    <scope>NUCLEOTIDE SEQUENCE [LARGE SCALE GENOMIC DNA]</scope>
    <source>
        <strain evidence="2 3">R1</strain>
    </source>
</reference>
<keyword evidence="2" id="KW-0547">Nucleotide-binding</keyword>
<accession>A0A286RCF6</accession>
<dbReference type="Gene3D" id="2.20.28.30">
    <property type="entry name" value="RNA polymerase ii, chain L"/>
    <property type="match status" value="1"/>
</dbReference>
<keyword evidence="3" id="KW-1185">Reference proteome</keyword>
<dbReference type="RefSeq" id="WP_095414178.1">
    <property type="nucleotide sequence ID" value="NZ_CP018477.1"/>
</dbReference>